<keyword evidence="2 5" id="KW-0812">Transmembrane</keyword>
<dbReference type="EMBL" id="VSWD01000012">
    <property type="protein sequence ID" value="KAK3085681.1"/>
    <property type="molecule type" value="Genomic_DNA"/>
</dbReference>
<gene>
    <name evidence="8" type="ORF">FSP39_007067</name>
</gene>
<feature type="transmembrane region" description="Helical" evidence="6">
    <location>
        <begin position="105"/>
        <end position="125"/>
    </location>
</feature>
<dbReference type="PANTHER" id="PTHR46641">
    <property type="entry name" value="FMRFAMIDE RECEPTOR-RELATED"/>
    <property type="match status" value="1"/>
</dbReference>
<dbReference type="GO" id="GO:0004930">
    <property type="term" value="F:G protein-coupled receptor activity"/>
    <property type="evidence" value="ECO:0007669"/>
    <property type="project" value="UniProtKB-KW"/>
</dbReference>
<feature type="transmembrane region" description="Helical" evidence="6">
    <location>
        <begin position="186"/>
        <end position="206"/>
    </location>
</feature>
<evidence type="ECO:0000256" key="1">
    <source>
        <dbReference type="ARBA" id="ARBA00004370"/>
    </source>
</evidence>
<evidence type="ECO:0000256" key="4">
    <source>
        <dbReference type="ARBA" id="ARBA00023136"/>
    </source>
</evidence>
<dbReference type="InterPro" id="IPR000276">
    <property type="entry name" value="GPCR_Rhodpsn"/>
</dbReference>
<feature type="transmembrane region" description="Helical" evidence="6">
    <location>
        <begin position="341"/>
        <end position="360"/>
    </location>
</feature>
<dbReference type="InterPro" id="IPR052954">
    <property type="entry name" value="GPCR-Ligand_Int"/>
</dbReference>
<dbReference type="SUPFAM" id="SSF81321">
    <property type="entry name" value="Family A G protein-coupled receptor-like"/>
    <property type="match status" value="1"/>
</dbReference>
<dbReference type="PROSITE" id="PS50262">
    <property type="entry name" value="G_PROTEIN_RECEP_F1_2"/>
    <property type="match status" value="1"/>
</dbReference>
<sequence length="418" mass="48195">MDDMDLRNLSQIMDVFQRLPSASKDNLTRRCVNCTLEQLINYINGFYSEIDTDENDSVDNYQEYIIGKKLLLYISPIILIIGTIGNLLSFIVFKAHGSKVSTYSYLAALAVMDLFVLYVGLLRRWVAQLSDIDIGDHSDWLCKFVMFFGYVCSDSSVWLIIIVTAERYIAVQYPLRASIMCKVRRARFITFIPVIVLCIINIHFFWTVALNPFNGQIKCSANPSYIFLVEKVWPWVDTALYSLCPFFIITILNSFIVHQVLNARRKREAYLMQKKERAIPHRRSKSAEASMRLTLMLLAVSFSFLITTLPMNVVLIVSQFGNNSPKQGMKQYASFILVKDISEILMYVNHSINFFLYCAAGKKFRKILMDILCNKCHRCAEKAEESQTIMRTRYAIKLARYGSEKSSDYHSNNARVIL</sequence>
<reference evidence="8" key="1">
    <citation type="submission" date="2019-08" db="EMBL/GenBank/DDBJ databases">
        <title>The improved chromosome-level genome for the pearl oyster Pinctada fucata martensii using PacBio sequencing and Hi-C.</title>
        <authorList>
            <person name="Zheng Z."/>
        </authorList>
    </citation>
    <scope>NUCLEOTIDE SEQUENCE</scope>
    <source>
        <strain evidence="8">ZZ-2019</strain>
        <tissue evidence="8">Adductor muscle</tissue>
    </source>
</reference>
<dbReference type="PANTHER" id="PTHR46641:SF25">
    <property type="entry name" value="CNMAMIDE RECEPTOR-RELATED"/>
    <property type="match status" value="1"/>
</dbReference>
<name>A0AA89BSF3_PINIB</name>
<dbReference type="PRINTS" id="PR00237">
    <property type="entry name" value="GPCRRHODOPSN"/>
</dbReference>
<dbReference type="PROSITE" id="PS00237">
    <property type="entry name" value="G_PROTEIN_RECEP_F1_1"/>
    <property type="match status" value="1"/>
</dbReference>
<dbReference type="Proteomes" id="UP001186944">
    <property type="component" value="Unassembled WGS sequence"/>
</dbReference>
<dbReference type="AlphaFoldDB" id="A0AA89BSF3"/>
<feature type="transmembrane region" description="Helical" evidence="6">
    <location>
        <begin position="70"/>
        <end position="93"/>
    </location>
</feature>
<dbReference type="GO" id="GO:0016020">
    <property type="term" value="C:membrane"/>
    <property type="evidence" value="ECO:0007669"/>
    <property type="project" value="UniProtKB-SubCell"/>
</dbReference>
<protein>
    <recommendedName>
        <fullName evidence="7">G-protein coupled receptors family 1 profile domain-containing protein</fullName>
    </recommendedName>
</protein>
<evidence type="ECO:0000313" key="9">
    <source>
        <dbReference type="Proteomes" id="UP001186944"/>
    </source>
</evidence>
<dbReference type="Pfam" id="PF00001">
    <property type="entry name" value="7tm_1"/>
    <property type="match status" value="1"/>
</dbReference>
<comment type="subcellular location">
    <subcellularLocation>
        <location evidence="1">Membrane</location>
    </subcellularLocation>
</comment>
<keyword evidence="5" id="KW-0675">Receptor</keyword>
<evidence type="ECO:0000256" key="2">
    <source>
        <dbReference type="ARBA" id="ARBA00022692"/>
    </source>
</evidence>
<feature type="transmembrane region" description="Helical" evidence="6">
    <location>
        <begin position="293"/>
        <end position="321"/>
    </location>
</feature>
<keyword evidence="5" id="KW-0297">G-protein coupled receptor</keyword>
<feature type="transmembrane region" description="Helical" evidence="6">
    <location>
        <begin position="239"/>
        <end position="257"/>
    </location>
</feature>
<organism evidence="8 9">
    <name type="scientific">Pinctada imbricata</name>
    <name type="common">Atlantic pearl-oyster</name>
    <name type="synonym">Pinctada martensii</name>
    <dbReference type="NCBI Taxonomy" id="66713"/>
    <lineage>
        <taxon>Eukaryota</taxon>
        <taxon>Metazoa</taxon>
        <taxon>Spiralia</taxon>
        <taxon>Lophotrochozoa</taxon>
        <taxon>Mollusca</taxon>
        <taxon>Bivalvia</taxon>
        <taxon>Autobranchia</taxon>
        <taxon>Pteriomorphia</taxon>
        <taxon>Pterioida</taxon>
        <taxon>Pterioidea</taxon>
        <taxon>Pteriidae</taxon>
        <taxon>Pinctada</taxon>
    </lineage>
</organism>
<proteinExistence type="inferred from homology"/>
<keyword evidence="3 6" id="KW-1133">Transmembrane helix</keyword>
<keyword evidence="5" id="KW-0807">Transducer</keyword>
<comment type="similarity">
    <text evidence="5">Belongs to the G-protein coupled receptor 1 family.</text>
</comment>
<dbReference type="Gene3D" id="1.20.1070.10">
    <property type="entry name" value="Rhodopsin 7-helix transmembrane proteins"/>
    <property type="match status" value="1"/>
</dbReference>
<evidence type="ECO:0000256" key="6">
    <source>
        <dbReference type="SAM" id="Phobius"/>
    </source>
</evidence>
<evidence type="ECO:0000256" key="3">
    <source>
        <dbReference type="ARBA" id="ARBA00022989"/>
    </source>
</evidence>
<dbReference type="InterPro" id="IPR017452">
    <property type="entry name" value="GPCR_Rhodpsn_7TM"/>
</dbReference>
<evidence type="ECO:0000256" key="5">
    <source>
        <dbReference type="RuleBase" id="RU000688"/>
    </source>
</evidence>
<keyword evidence="4 6" id="KW-0472">Membrane</keyword>
<feature type="domain" description="G-protein coupled receptors family 1 profile" evidence="7">
    <location>
        <begin position="85"/>
        <end position="357"/>
    </location>
</feature>
<dbReference type="CDD" id="cd14978">
    <property type="entry name" value="7tmA_FMRFamide_R-like"/>
    <property type="match status" value="1"/>
</dbReference>
<keyword evidence="9" id="KW-1185">Reference proteome</keyword>
<accession>A0AA89BSF3</accession>
<comment type="caution">
    <text evidence="8">The sequence shown here is derived from an EMBL/GenBank/DDBJ whole genome shotgun (WGS) entry which is preliminary data.</text>
</comment>
<evidence type="ECO:0000313" key="8">
    <source>
        <dbReference type="EMBL" id="KAK3085681.1"/>
    </source>
</evidence>
<evidence type="ECO:0000259" key="7">
    <source>
        <dbReference type="PROSITE" id="PS50262"/>
    </source>
</evidence>